<feature type="non-terminal residue" evidence="2">
    <location>
        <position position="1"/>
    </location>
</feature>
<dbReference type="EMBL" id="AFCX01000790">
    <property type="protein sequence ID" value="EHD03548.1"/>
    <property type="molecule type" value="Genomic_DNA"/>
</dbReference>
<sequence length="85" mass="9837">ARHYKMPAVHTLNDKPVLLIVYTGYFKLLNGVFNSIKVFVCSYYRNYKYDAISGIKIKLTSYLFNCSLVGYLCIHRLMLNLASFS</sequence>
<dbReference type="AlphaFoldDB" id="G5SB49"/>
<protein>
    <submittedName>
        <fullName evidence="2">Uncharacterized protein</fullName>
    </submittedName>
</protein>
<keyword evidence="1" id="KW-1133">Transmembrane helix</keyword>
<feature type="transmembrane region" description="Helical" evidence="1">
    <location>
        <begin position="61"/>
        <end position="79"/>
    </location>
</feature>
<evidence type="ECO:0000313" key="3">
    <source>
        <dbReference type="Proteomes" id="UP000003536"/>
    </source>
</evidence>
<name>G5SB49_SALET</name>
<keyword evidence="1" id="KW-0472">Membrane</keyword>
<evidence type="ECO:0000313" key="2">
    <source>
        <dbReference type="EMBL" id="EHD03548.1"/>
    </source>
</evidence>
<organism evidence="2 3">
    <name type="scientific">Salmonella enterica subsp. enterica serovar Wandsworth str. A4-580</name>
    <dbReference type="NCBI Taxonomy" id="913086"/>
    <lineage>
        <taxon>Bacteria</taxon>
        <taxon>Pseudomonadati</taxon>
        <taxon>Pseudomonadota</taxon>
        <taxon>Gammaproteobacteria</taxon>
        <taxon>Enterobacterales</taxon>
        <taxon>Enterobacteriaceae</taxon>
        <taxon>Salmonella</taxon>
    </lineage>
</organism>
<comment type="caution">
    <text evidence="2">The sequence shown here is derived from an EMBL/GenBank/DDBJ whole genome shotgun (WGS) entry which is preliminary data.</text>
</comment>
<feature type="transmembrane region" description="Helical" evidence="1">
    <location>
        <begin position="20"/>
        <end position="40"/>
    </location>
</feature>
<accession>G5SB49</accession>
<proteinExistence type="predicted"/>
<keyword evidence="1" id="KW-0812">Transmembrane</keyword>
<reference evidence="2 3" key="1">
    <citation type="journal article" date="2011" name="BMC Genomics">
        <title>Genome sequencing reveals diversification of virulence factor content and possible host adaptation in distinct subpopulations of Salmonella enterica.</title>
        <authorList>
            <person name="den Bakker H.C."/>
            <person name="Moreno Switt A.I."/>
            <person name="Govoni G."/>
            <person name="Cummings C.A."/>
            <person name="Ranieri M.L."/>
            <person name="Degoricija L."/>
            <person name="Hoelzer K."/>
            <person name="Rodriguez-Rivera L.D."/>
            <person name="Brown S."/>
            <person name="Bolchacova E."/>
            <person name="Furtado M.R."/>
            <person name="Wiedmann M."/>
        </authorList>
    </citation>
    <scope>NUCLEOTIDE SEQUENCE [LARGE SCALE GENOMIC DNA]</scope>
    <source>
        <strain evidence="2 3">A4-580</strain>
    </source>
</reference>
<dbReference type="Proteomes" id="UP000003536">
    <property type="component" value="Unassembled WGS sequence"/>
</dbReference>
<gene>
    <name evidence="2" type="ORF">LTSEWAN_2347</name>
</gene>
<evidence type="ECO:0000256" key="1">
    <source>
        <dbReference type="SAM" id="Phobius"/>
    </source>
</evidence>